<feature type="transmembrane region" description="Helical" evidence="6">
    <location>
        <begin position="35"/>
        <end position="54"/>
    </location>
</feature>
<dbReference type="Pfam" id="PF00892">
    <property type="entry name" value="EamA"/>
    <property type="match status" value="2"/>
</dbReference>
<dbReference type="InterPro" id="IPR051258">
    <property type="entry name" value="Diverse_Substrate_Transporter"/>
</dbReference>
<protein>
    <submittedName>
        <fullName evidence="8">EamA family transporter</fullName>
    </submittedName>
</protein>
<feature type="transmembrane region" description="Helical" evidence="6">
    <location>
        <begin position="262"/>
        <end position="280"/>
    </location>
</feature>
<name>A0A317CMZ6_9GAMM</name>
<evidence type="ECO:0000313" key="9">
    <source>
        <dbReference type="Proteomes" id="UP000245506"/>
    </source>
</evidence>
<dbReference type="SUPFAM" id="SSF103481">
    <property type="entry name" value="Multidrug resistance efflux transporter EmrE"/>
    <property type="match status" value="2"/>
</dbReference>
<sequence>MSNALKGDVLIIISTLLACLGWFFSKEVLSSMSPLQFISLRFTCAGLILLLFCWRAFSVIKRQDIVPILTSSLFFTTGVTIWVFGMTYVTNMSVGAFILNISFLLVPVIAVFFGERPSKLLWVSLPIVLLGLGCLFLENEFKIGFGEFLFMIAAVVFALFFILNGRLSKQYATSVLVTSQMLITGFCALVASLFIETWSFDHAPSIWSIVVASILITSCLRFSIQTWGQSFASAGHASVLMTLEPVWVAIFSLLFFSQSMSPLQTIGCALLFFAVVLSRSEPLWKKLRRSKVVVQTS</sequence>
<evidence type="ECO:0000256" key="5">
    <source>
        <dbReference type="ARBA" id="ARBA00023136"/>
    </source>
</evidence>
<feature type="transmembrane region" description="Helical" evidence="6">
    <location>
        <begin position="143"/>
        <end position="163"/>
    </location>
</feature>
<organism evidence="8 9">
    <name type="scientific">Leucothrix arctica</name>
    <dbReference type="NCBI Taxonomy" id="1481894"/>
    <lineage>
        <taxon>Bacteria</taxon>
        <taxon>Pseudomonadati</taxon>
        <taxon>Pseudomonadota</taxon>
        <taxon>Gammaproteobacteria</taxon>
        <taxon>Thiotrichales</taxon>
        <taxon>Thiotrichaceae</taxon>
        <taxon>Leucothrix</taxon>
    </lineage>
</organism>
<feature type="transmembrane region" description="Helical" evidence="6">
    <location>
        <begin position="94"/>
        <end position="113"/>
    </location>
</feature>
<keyword evidence="3 6" id="KW-0812">Transmembrane</keyword>
<gene>
    <name evidence="8" type="ORF">DKT75_00490</name>
</gene>
<keyword evidence="5 6" id="KW-0472">Membrane</keyword>
<dbReference type="PANTHER" id="PTHR42920:SF5">
    <property type="entry name" value="EAMA DOMAIN-CONTAINING PROTEIN"/>
    <property type="match status" value="1"/>
</dbReference>
<dbReference type="AlphaFoldDB" id="A0A317CMZ6"/>
<comment type="caution">
    <text evidence="8">The sequence shown here is derived from an EMBL/GenBank/DDBJ whole genome shotgun (WGS) entry which is preliminary data.</text>
</comment>
<proteinExistence type="predicted"/>
<reference evidence="8 9" key="1">
    <citation type="submission" date="2018-05" db="EMBL/GenBank/DDBJ databases">
        <title>Leucothrix arctica sp. nov., isolated from Arctic seawater.</title>
        <authorList>
            <person name="Choi A."/>
            <person name="Baek K."/>
        </authorList>
    </citation>
    <scope>NUCLEOTIDE SEQUENCE [LARGE SCALE GENOMIC DNA]</scope>
    <source>
        <strain evidence="8 9">IMCC9719</strain>
    </source>
</reference>
<dbReference type="InterPro" id="IPR037185">
    <property type="entry name" value="EmrE-like"/>
</dbReference>
<feature type="transmembrane region" description="Helical" evidence="6">
    <location>
        <begin position="175"/>
        <end position="194"/>
    </location>
</feature>
<dbReference type="EMBL" id="QGKL01000004">
    <property type="protein sequence ID" value="PWQ99581.1"/>
    <property type="molecule type" value="Genomic_DNA"/>
</dbReference>
<feature type="transmembrane region" description="Helical" evidence="6">
    <location>
        <begin position="66"/>
        <end position="88"/>
    </location>
</feature>
<dbReference type="GO" id="GO:0005886">
    <property type="term" value="C:plasma membrane"/>
    <property type="evidence" value="ECO:0007669"/>
    <property type="project" value="UniProtKB-SubCell"/>
</dbReference>
<feature type="transmembrane region" description="Helical" evidence="6">
    <location>
        <begin position="206"/>
        <end position="224"/>
    </location>
</feature>
<evidence type="ECO:0000256" key="2">
    <source>
        <dbReference type="ARBA" id="ARBA00022475"/>
    </source>
</evidence>
<dbReference type="RefSeq" id="WP_109821476.1">
    <property type="nucleotide sequence ID" value="NZ_QGKL01000004.1"/>
</dbReference>
<feature type="transmembrane region" description="Helical" evidence="6">
    <location>
        <begin position="236"/>
        <end position="256"/>
    </location>
</feature>
<keyword evidence="2" id="KW-1003">Cell membrane</keyword>
<evidence type="ECO:0000256" key="3">
    <source>
        <dbReference type="ARBA" id="ARBA00022692"/>
    </source>
</evidence>
<evidence type="ECO:0000256" key="6">
    <source>
        <dbReference type="SAM" id="Phobius"/>
    </source>
</evidence>
<dbReference type="Proteomes" id="UP000245506">
    <property type="component" value="Unassembled WGS sequence"/>
</dbReference>
<comment type="subcellular location">
    <subcellularLocation>
        <location evidence="1">Cell membrane</location>
        <topology evidence="1">Multi-pass membrane protein</topology>
    </subcellularLocation>
</comment>
<evidence type="ECO:0000259" key="7">
    <source>
        <dbReference type="Pfam" id="PF00892"/>
    </source>
</evidence>
<evidence type="ECO:0000256" key="1">
    <source>
        <dbReference type="ARBA" id="ARBA00004651"/>
    </source>
</evidence>
<evidence type="ECO:0000313" key="8">
    <source>
        <dbReference type="EMBL" id="PWQ99581.1"/>
    </source>
</evidence>
<dbReference type="OrthoDB" id="8370318at2"/>
<dbReference type="PANTHER" id="PTHR42920">
    <property type="entry name" value="OS03G0707200 PROTEIN-RELATED"/>
    <property type="match status" value="1"/>
</dbReference>
<keyword evidence="9" id="KW-1185">Reference proteome</keyword>
<evidence type="ECO:0000256" key="4">
    <source>
        <dbReference type="ARBA" id="ARBA00022989"/>
    </source>
</evidence>
<feature type="transmembrane region" description="Helical" evidence="6">
    <location>
        <begin position="120"/>
        <end position="137"/>
    </location>
</feature>
<accession>A0A317CMZ6</accession>
<keyword evidence="4 6" id="KW-1133">Transmembrane helix</keyword>
<feature type="domain" description="EamA" evidence="7">
    <location>
        <begin position="145"/>
        <end position="278"/>
    </location>
</feature>
<dbReference type="PROSITE" id="PS51257">
    <property type="entry name" value="PROKAR_LIPOPROTEIN"/>
    <property type="match status" value="1"/>
</dbReference>
<feature type="domain" description="EamA" evidence="7">
    <location>
        <begin position="6"/>
        <end position="135"/>
    </location>
</feature>
<dbReference type="InterPro" id="IPR000620">
    <property type="entry name" value="EamA_dom"/>
</dbReference>